<reference evidence="3" key="1">
    <citation type="submission" date="2023-03" db="EMBL/GenBank/DDBJ databases">
        <title>Andean soil-derived lignocellulolytic bacterial consortium as a source of novel taxa and putative plastic-active enzymes.</title>
        <authorList>
            <person name="Diaz-Garcia L."/>
            <person name="Chuvochina M."/>
            <person name="Feuerriegel G."/>
            <person name="Bunk B."/>
            <person name="Sproer C."/>
            <person name="Streit W.R."/>
            <person name="Rodriguez L.M."/>
            <person name="Overmann J."/>
            <person name="Jimenez D.J."/>
        </authorList>
    </citation>
    <scope>NUCLEOTIDE SEQUENCE</scope>
    <source>
        <strain evidence="3">MAG 3858</strain>
    </source>
</reference>
<feature type="coiled-coil region" evidence="2">
    <location>
        <begin position="322"/>
        <end position="353"/>
    </location>
</feature>
<evidence type="ECO:0000256" key="1">
    <source>
        <dbReference type="ARBA" id="ARBA00007613"/>
    </source>
</evidence>
<evidence type="ECO:0000256" key="2">
    <source>
        <dbReference type="SAM" id="Coils"/>
    </source>
</evidence>
<dbReference type="AlphaFoldDB" id="A0AAJ5WCK8"/>
<dbReference type="Proteomes" id="UP001214530">
    <property type="component" value="Chromosome"/>
</dbReference>
<accession>A0AAJ5WCK8</accession>
<feature type="coiled-coil region" evidence="2">
    <location>
        <begin position="189"/>
        <end position="223"/>
    </location>
</feature>
<comment type="similarity">
    <text evidence="1">Belongs to the outer membrane factor (OMF) (TC 1.B.17) family.</text>
</comment>
<dbReference type="PANTHER" id="PTHR30203">
    <property type="entry name" value="OUTER MEMBRANE CATION EFFLUX PROTEIN"/>
    <property type="match status" value="1"/>
</dbReference>
<gene>
    <name evidence="3" type="ORF">P0Y49_10510</name>
</gene>
<dbReference type="InterPro" id="IPR003423">
    <property type="entry name" value="OMP_efflux"/>
</dbReference>
<dbReference type="GO" id="GO:0015562">
    <property type="term" value="F:efflux transmembrane transporter activity"/>
    <property type="evidence" value="ECO:0007669"/>
    <property type="project" value="InterPro"/>
</dbReference>
<keyword evidence="2" id="KW-0175">Coiled coil</keyword>
<dbReference type="Pfam" id="PF02321">
    <property type="entry name" value="OEP"/>
    <property type="match status" value="1"/>
</dbReference>
<dbReference type="EMBL" id="CP119313">
    <property type="protein sequence ID" value="WEK21568.1"/>
    <property type="molecule type" value="Genomic_DNA"/>
</dbReference>
<dbReference type="InterPro" id="IPR010131">
    <property type="entry name" value="MdtP/NodT-like"/>
</dbReference>
<dbReference type="PANTHER" id="PTHR30203:SF23">
    <property type="entry name" value="OUTER MEMBRANE EFFLUX PROTEIN"/>
    <property type="match status" value="1"/>
</dbReference>
<proteinExistence type="inferred from homology"/>
<organism evidence="3 4">
    <name type="scientific">Candidatus Pedobacter colombiensis</name>
    <dbReference type="NCBI Taxonomy" id="3121371"/>
    <lineage>
        <taxon>Bacteria</taxon>
        <taxon>Pseudomonadati</taxon>
        <taxon>Bacteroidota</taxon>
        <taxon>Sphingobacteriia</taxon>
        <taxon>Sphingobacteriales</taxon>
        <taxon>Sphingobacteriaceae</taxon>
        <taxon>Pedobacter</taxon>
    </lineage>
</organism>
<protein>
    <submittedName>
        <fullName evidence="3">TolC family protein</fullName>
    </submittedName>
</protein>
<dbReference type="Gene3D" id="1.20.1600.10">
    <property type="entry name" value="Outer membrane efflux proteins (OEP)"/>
    <property type="match status" value="1"/>
</dbReference>
<evidence type="ECO:0000313" key="4">
    <source>
        <dbReference type="Proteomes" id="UP001214530"/>
    </source>
</evidence>
<dbReference type="SUPFAM" id="SSF56954">
    <property type="entry name" value="Outer membrane efflux proteins (OEP)"/>
    <property type="match status" value="1"/>
</dbReference>
<evidence type="ECO:0000313" key="3">
    <source>
        <dbReference type="EMBL" id="WEK21568.1"/>
    </source>
</evidence>
<name>A0AAJ5WCK8_9SPHI</name>
<sequence>MSRKFARTLLILLTIGIIFQEQRACAQKVARDTLSITIKEAEAEFLQNNLSLLAGRFNIDHAKAEVITAGLFNNPEFGFENILFNPETKKFFDMSYDGGQYTGSISQLFVTAGKRNKNINLAKIGVKQSEYEFFDLLRTLKYTLRTDFYKIYYKEQSAKVYQEEINSLSTTLAVFNQQYQKGNIAQNEVLRIQSQLYTLQTELNDLRDEIDDVQSEFKLLIRVSPQRYILPKMELNIATKNVLEEVPYKSLLDSAYANRYDLKIAKSAVDYSNLNLKLQHAMAIPDITVGLTFDKLGSTVRNYSGLGVSIPLPLFNRNQGGIKQAKIAIKSSMNSLQQQKDEIESELDNSFQAAFRLERLYNSFDPKFTANFTHLIEEVAKNYQKRNISLLEFLDFYDSYKTNTLQMNSMELNRINSLEELNFITGTQFFNK</sequence>